<proteinExistence type="predicted"/>
<reference evidence="1" key="1">
    <citation type="journal article" date="2020" name="Cell">
        <title>Large-Scale Comparative Analyses of Tick Genomes Elucidate Their Genetic Diversity and Vector Capacities.</title>
        <authorList>
            <consortium name="Tick Genome and Microbiome Consortium (TIGMIC)"/>
            <person name="Jia N."/>
            <person name="Wang J."/>
            <person name="Shi W."/>
            <person name="Du L."/>
            <person name="Sun Y."/>
            <person name="Zhan W."/>
            <person name="Jiang J.F."/>
            <person name="Wang Q."/>
            <person name="Zhang B."/>
            <person name="Ji P."/>
            <person name="Bell-Sakyi L."/>
            <person name="Cui X.M."/>
            <person name="Yuan T.T."/>
            <person name="Jiang B.G."/>
            <person name="Yang W.F."/>
            <person name="Lam T.T."/>
            <person name="Chang Q.C."/>
            <person name="Ding S.J."/>
            <person name="Wang X.J."/>
            <person name="Zhu J.G."/>
            <person name="Ruan X.D."/>
            <person name="Zhao L."/>
            <person name="Wei J.T."/>
            <person name="Ye R.Z."/>
            <person name="Que T.C."/>
            <person name="Du C.H."/>
            <person name="Zhou Y.H."/>
            <person name="Cheng J.X."/>
            <person name="Dai P.F."/>
            <person name="Guo W.B."/>
            <person name="Han X.H."/>
            <person name="Huang E.J."/>
            <person name="Li L.F."/>
            <person name="Wei W."/>
            <person name="Gao Y.C."/>
            <person name="Liu J.Z."/>
            <person name="Shao H.Z."/>
            <person name="Wang X."/>
            <person name="Wang C.C."/>
            <person name="Yang T.C."/>
            <person name="Huo Q.B."/>
            <person name="Li W."/>
            <person name="Chen H.Y."/>
            <person name="Chen S.E."/>
            <person name="Zhou L.G."/>
            <person name="Ni X.B."/>
            <person name="Tian J.H."/>
            <person name="Sheng Y."/>
            <person name="Liu T."/>
            <person name="Pan Y.S."/>
            <person name="Xia L.Y."/>
            <person name="Li J."/>
            <person name="Zhao F."/>
            <person name="Cao W.C."/>
        </authorList>
    </citation>
    <scope>NUCLEOTIDE SEQUENCE</scope>
    <source>
        <strain evidence="1">Rsan-2018</strain>
    </source>
</reference>
<evidence type="ECO:0000313" key="1">
    <source>
        <dbReference type="EMBL" id="KAH7939319.1"/>
    </source>
</evidence>
<keyword evidence="2" id="KW-1185">Reference proteome</keyword>
<evidence type="ECO:0000313" key="2">
    <source>
        <dbReference type="Proteomes" id="UP000821837"/>
    </source>
</evidence>
<dbReference type="EMBL" id="JABSTV010001254">
    <property type="protein sequence ID" value="KAH7939319.1"/>
    <property type="molecule type" value="Genomic_DNA"/>
</dbReference>
<organism evidence="1 2">
    <name type="scientific">Rhipicephalus sanguineus</name>
    <name type="common">Brown dog tick</name>
    <name type="synonym">Ixodes sanguineus</name>
    <dbReference type="NCBI Taxonomy" id="34632"/>
    <lineage>
        <taxon>Eukaryota</taxon>
        <taxon>Metazoa</taxon>
        <taxon>Ecdysozoa</taxon>
        <taxon>Arthropoda</taxon>
        <taxon>Chelicerata</taxon>
        <taxon>Arachnida</taxon>
        <taxon>Acari</taxon>
        <taxon>Parasitiformes</taxon>
        <taxon>Ixodida</taxon>
        <taxon>Ixodoidea</taxon>
        <taxon>Ixodidae</taxon>
        <taxon>Rhipicephalinae</taxon>
        <taxon>Rhipicephalus</taxon>
        <taxon>Rhipicephalus</taxon>
    </lineage>
</organism>
<reference evidence="1" key="2">
    <citation type="submission" date="2021-09" db="EMBL/GenBank/DDBJ databases">
        <authorList>
            <person name="Jia N."/>
            <person name="Wang J."/>
            <person name="Shi W."/>
            <person name="Du L."/>
            <person name="Sun Y."/>
            <person name="Zhan W."/>
            <person name="Jiang J."/>
            <person name="Wang Q."/>
            <person name="Zhang B."/>
            <person name="Ji P."/>
            <person name="Sakyi L.B."/>
            <person name="Cui X."/>
            <person name="Yuan T."/>
            <person name="Jiang B."/>
            <person name="Yang W."/>
            <person name="Lam T.T.-Y."/>
            <person name="Chang Q."/>
            <person name="Ding S."/>
            <person name="Wang X."/>
            <person name="Zhu J."/>
            <person name="Ruan X."/>
            <person name="Zhao L."/>
            <person name="Wei J."/>
            <person name="Que T."/>
            <person name="Du C."/>
            <person name="Cheng J."/>
            <person name="Dai P."/>
            <person name="Han X."/>
            <person name="Huang E."/>
            <person name="Gao Y."/>
            <person name="Liu J."/>
            <person name="Shao H."/>
            <person name="Ye R."/>
            <person name="Li L."/>
            <person name="Wei W."/>
            <person name="Wang X."/>
            <person name="Wang C."/>
            <person name="Huo Q."/>
            <person name="Li W."/>
            <person name="Guo W."/>
            <person name="Chen H."/>
            <person name="Chen S."/>
            <person name="Zhou L."/>
            <person name="Zhou L."/>
            <person name="Ni X."/>
            <person name="Tian J."/>
            <person name="Zhou Y."/>
            <person name="Sheng Y."/>
            <person name="Liu T."/>
            <person name="Pan Y."/>
            <person name="Xia L."/>
            <person name="Li J."/>
            <person name="Zhao F."/>
            <person name="Cao W."/>
        </authorList>
    </citation>
    <scope>NUCLEOTIDE SEQUENCE</scope>
    <source>
        <strain evidence="1">Rsan-2018</strain>
        <tissue evidence="1">Larvae</tissue>
    </source>
</reference>
<gene>
    <name evidence="1" type="ORF">HPB52_010880</name>
</gene>
<name>A0A9D4PGK1_RHISA</name>
<dbReference type="Proteomes" id="UP000821837">
    <property type="component" value="Chromosome 8"/>
</dbReference>
<protein>
    <submittedName>
        <fullName evidence="1">Uncharacterized protein</fullName>
    </submittedName>
</protein>
<accession>A0A9D4PGK1</accession>
<sequence length="133" mass="15077">MLVYIEYVIDSTTDVVEHTAVKDFAPENIADFDPTVLHHVWWNGDQDTAGGYYEARVLHMVQAPQELRRARNAVQEKEEQELLSEIENVVPSAHNCTRCASGCSMPAEQRLLREEVAELSEKVAQLRALNARL</sequence>
<comment type="caution">
    <text evidence="1">The sequence shown here is derived from an EMBL/GenBank/DDBJ whole genome shotgun (WGS) entry which is preliminary data.</text>
</comment>
<dbReference type="AlphaFoldDB" id="A0A9D4PGK1"/>